<dbReference type="Gene3D" id="3.10.620.30">
    <property type="match status" value="1"/>
</dbReference>
<keyword evidence="2" id="KW-0472">Membrane</keyword>
<dbReference type="InterPro" id="IPR038765">
    <property type="entry name" value="Papain-like_cys_pep_sf"/>
</dbReference>
<name>A0A401Z9U3_9CHLR</name>
<feature type="transmembrane region" description="Helical" evidence="2">
    <location>
        <begin position="194"/>
        <end position="212"/>
    </location>
</feature>
<reference evidence="5" key="1">
    <citation type="submission" date="2018-12" db="EMBL/GenBank/DDBJ databases">
        <title>Tengunoibacter tsumagoiensis gen. nov., sp. nov., Dictyobacter kobayashii sp. nov., D. alpinus sp. nov., and D. joshuensis sp. nov. and description of Dictyobacteraceae fam. nov. within the order Ktedonobacterales isolated from Tengu-no-mugimeshi.</title>
        <authorList>
            <person name="Wang C.M."/>
            <person name="Zheng Y."/>
            <person name="Sakai Y."/>
            <person name="Toyoda A."/>
            <person name="Minakuchi Y."/>
            <person name="Abe K."/>
            <person name="Yokota A."/>
            <person name="Yabe S."/>
        </authorList>
    </citation>
    <scope>NUCLEOTIDE SEQUENCE [LARGE SCALE GENOMIC DNA]</scope>
    <source>
        <strain evidence="5">S-27</strain>
    </source>
</reference>
<sequence>MRNAAMERLSKLITDPSRRRQDDVNELVSSNRGIAHYFEEGWFSLFLIALMVYCVTWCIQAADWVDNLSVLTFTTFIALLLGLWSAKQQRFAPALVYTLFTLLSLAFSYWQMTRFFYEGNVSASWQALLHGCSLIFNGNFNFDSSILFFFIVFSCSMLAYCSVLCLYRWHLPWLMVIMNAVVLVFNLNNVIAPYIILLVIFLLAALVLLLRFNLHQAIHGWQRKGLRYSDDLSWDVMQTGIFITVSILVLSWLLPSSYEESHLAQIWTPNGPLGQFSSIFNSVGSTDNVAANHGNFKDTLVLGGNPNLTQDIVFKVKIDDVQPQYLTLVTYDTYDHGWSIVYDNQKYHIAANTTLSNSTQKTHTVKQTIEVVAAPGEQQPYLVGASDIVQMSLPANVLDGSGGIIAWLGDNNNALAAGTHYTVISTASSADTVSLREIPMPANAPNFNPSQAPDQLPPVDYFNPQTVKDFTQVPDYLQKDKRIHDLAQKIVTQAKATTMYDKAAALETYLRQHYTYNTNIHPPAGVDPVLWFLFENKNHDGYCNYFSTAMTLMARSLGIPTREVAGYAPGTYENGQYTIRGVDAHSWTQVYFAGYGWINFEPSASFKTFERPQPDQYSTSAPLPGGNSVTLPSATNKARRNRNIDNPADSGSGGSGANQSQDVLQGPLRIGLGGILVVILLGALIFAFWWRRLFSRYSMAAQIYGRICTLAEWAGIERQSSQTPYEYLHSLAGSVLTSKEDAQALERLGDIFVRERWADPDSVEHPRRSGEHSELPAMWKRLRGRLFFYVARHPRFLRRVPDAIGRQYKRLQARRQKRKKMRLEF</sequence>
<protein>
    <submittedName>
        <fullName evidence="4">Transglutaminase</fullName>
    </submittedName>
</protein>
<dbReference type="PANTHER" id="PTHR42736:SF1">
    <property type="entry name" value="PROTEIN-GLUTAMINE GAMMA-GLUTAMYLTRANSFERASE"/>
    <property type="match status" value="1"/>
</dbReference>
<feature type="transmembrane region" description="Helical" evidence="2">
    <location>
        <begin position="42"/>
        <end position="62"/>
    </location>
</feature>
<organism evidence="4 5">
    <name type="scientific">Dictyobacter aurantiacus</name>
    <dbReference type="NCBI Taxonomy" id="1936993"/>
    <lineage>
        <taxon>Bacteria</taxon>
        <taxon>Bacillati</taxon>
        <taxon>Chloroflexota</taxon>
        <taxon>Ktedonobacteria</taxon>
        <taxon>Ktedonobacterales</taxon>
        <taxon>Dictyobacteraceae</taxon>
        <taxon>Dictyobacter</taxon>
    </lineage>
</organism>
<dbReference type="SMART" id="SM00460">
    <property type="entry name" value="TGc"/>
    <property type="match status" value="1"/>
</dbReference>
<comment type="caution">
    <text evidence="4">The sequence shown here is derived from an EMBL/GenBank/DDBJ whole genome shotgun (WGS) entry which is preliminary data.</text>
</comment>
<dbReference type="InterPro" id="IPR025403">
    <property type="entry name" value="TgpA-like_C"/>
</dbReference>
<evidence type="ECO:0000256" key="1">
    <source>
        <dbReference type="SAM" id="MobiDB-lite"/>
    </source>
</evidence>
<keyword evidence="2" id="KW-1133">Transmembrane helix</keyword>
<dbReference type="InterPro" id="IPR052901">
    <property type="entry name" value="Bact_TGase-like"/>
</dbReference>
<keyword evidence="2" id="KW-0812">Transmembrane</keyword>
<feature type="transmembrane region" description="Helical" evidence="2">
    <location>
        <begin position="171"/>
        <end position="188"/>
    </location>
</feature>
<dbReference type="PANTHER" id="PTHR42736">
    <property type="entry name" value="PROTEIN-GLUTAMINE GAMMA-GLUTAMYLTRANSFERASE"/>
    <property type="match status" value="1"/>
</dbReference>
<dbReference type="OrthoDB" id="9804872at2"/>
<keyword evidence="5" id="KW-1185">Reference proteome</keyword>
<evidence type="ECO:0000313" key="5">
    <source>
        <dbReference type="Proteomes" id="UP000287224"/>
    </source>
</evidence>
<feature type="transmembrane region" description="Helical" evidence="2">
    <location>
        <begin position="68"/>
        <end position="84"/>
    </location>
</feature>
<feature type="transmembrane region" description="Helical" evidence="2">
    <location>
        <begin position="232"/>
        <end position="254"/>
    </location>
</feature>
<dbReference type="RefSeq" id="WP_126594877.1">
    <property type="nucleotide sequence ID" value="NZ_BIFQ01000001.1"/>
</dbReference>
<gene>
    <name evidence="4" type="ORF">KDAU_09560</name>
</gene>
<accession>A0A401Z9U3</accession>
<dbReference type="Pfam" id="PF01841">
    <property type="entry name" value="Transglut_core"/>
    <property type="match status" value="1"/>
</dbReference>
<dbReference type="InterPro" id="IPR002931">
    <property type="entry name" value="Transglutaminase-like"/>
</dbReference>
<evidence type="ECO:0000313" key="4">
    <source>
        <dbReference type="EMBL" id="GCE03627.1"/>
    </source>
</evidence>
<feature type="domain" description="Transglutaminase-like" evidence="3">
    <location>
        <begin position="535"/>
        <end position="604"/>
    </location>
</feature>
<feature type="region of interest" description="Disordered" evidence="1">
    <location>
        <begin position="610"/>
        <end position="660"/>
    </location>
</feature>
<evidence type="ECO:0000259" key="3">
    <source>
        <dbReference type="SMART" id="SM00460"/>
    </source>
</evidence>
<feature type="transmembrane region" description="Helical" evidence="2">
    <location>
        <begin position="670"/>
        <end position="690"/>
    </location>
</feature>
<evidence type="ECO:0000256" key="2">
    <source>
        <dbReference type="SAM" id="Phobius"/>
    </source>
</evidence>
<dbReference type="EMBL" id="BIFQ01000001">
    <property type="protein sequence ID" value="GCE03627.1"/>
    <property type="molecule type" value="Genomic_DNA"/>
</dbReference>
<proteinExistence type="predicted"/>
<feature type="transmembrane region" description="Helical" evidence="2">
    <location>
        <begin position="146"/>
        <end position="166"/>
    </location>
</feature>
<dbReference type="Proteomes" id="UP000287224">
    <property type="component" value="Unassembled WGS sequence"/>
</dbReference>
<feature type="compositionally biased region" description="Polar residues" evidence="1">
    <location>
        <begin position="615"/>
        <end position="636"/>
    </location>
</feature>
<dbReference type="SUPFAM" id="SSF54001">
    <property type="entry name" value="Cysteine proteinases"/>
    <property type="match status" value="1"/>
</dbReference>
<feature type="transmembrane region" description="Helical" evidence="2">
    <location>
        <begin position="91"/>
        <end position="110"/>
    </location>
</feature>
<dbReference type="AlphaFoldDB" id="A0A401Z9U3"/>
<dbReference type="Pfam" id="PF13559">
    <property type="entry name" value="DUF4129"/>
    <property type="match status" value="1"/>
</dbReference>